<feature type="region of interest" description="Disordered" evidence="6">
    <location>
        <begin position="313"/>
        <end position="332"/>
    </location>
</feature>
<sequence>MSEDRTVPTPTKPTGATASSTTPKVTPAPGTAPRAATVPTPAKKPPPAASKEDEEDSEDAEADKPMSFWEHMDELRSRLVRSLIAFFVATMVTWNYHQELMHILSTPFRVAWKEQGLPGEGTLHFGAPAVPFSVYFKLSMIGGALVVSPYLFYQLWSFIAPGLYAREKKFVIPFVAASTFLFVGGAAFAYYTAVPLSLSFFLGLSGQVGEGGIVITPTVMMGDYVEYIGFILLGFGLVFELPLLLLFLSIAGVVNYLHLLRFGRWFVLVAFIVAAILTPPEVISQLVMAGPMCLLYLLSIGLVYLFGKKPTEEQKAEYRASRERDKAKATAS</sequence>
<dbReference type="PRINTS" id="PR01840">
    <property type="entry name" value="TATCFAMILY"/>
</dbReference>
<dbReference type="GO" id="GO:0033281">
    <property type="term" value="C:TAT protein transport complex"/>
    <property type="evidence" value="ECO:0007669"/>
    <property type="project" value="UniProtKB-UniRule"/>
</dbReference>
<feature type="transmembrane region" description="Helical" evidence="5">
    <location>
        <begin position="227"/>
        <end position="250"/>
    </location>
</feature>
<dbReference type="GO" id="GO:0043953">
    <property type="term" value="P:protein transport by the Tat complex"/>
    <property type="evidence" value="ECO:0007669"/>
    <property type="project" value="UniProtKB-UniRule"/>
</dbReference>
<evidence type="ECO:0000256" key="1">
    <source>
        <dbReference type="ARBA" id="ARBA00004141"/>
    </source>
</evidence>
<keyword evidence="5" id="KW-0813">Transport</keyword>
<dbReference type="EMBL" id="ASRX01000006">
    <property type="protein sequence ID" value="EYF07972.1"/>
    <property type="molecule type" value="Genomic_DNA"/>
</dbReference>
<comment type="similarity">
    <text evidence="5">Belongs to the TatC family.</text>
</comment>
<keyword evidence="3 5" id="KW-1133">Transmembrane helix</keyword>
<proteinExistence type="inferred from homology"/>
<feature type="compositionally biased region" description="Acidic residues" evidence="6">
    <location>
        <begin position="52"/>
        <end position="61"/>
    </location>
</feature>
<feature type="transmembrane region" description="Helical" evidence="5">
    <location>
        <begin position="170"/>
        <end position="191"/>
    </location>
</feature>
<evidence type="ECO:0000256" key="2">
    <source>
        <dbReference type="ARBA" id="ARBA00022692"/>
    </source>
</evidence>
<dbReference type="Pfam" id="PF00902">
    <property type="entry name" value="TatC"/>
    <property type="match status" value="1"/>
</dbReference>
<dbReference type="HAMAP" id="MF_00902">
    <property type="entry name" value="TatC"/>
    <property type="match status" value="1"/>
</dbReference>
<organism evidence="7 8">
    <name type="scientific">Chondromyces apiculatus DSM 436</name>
    <dbReference type="NCBI Taxonomy" id="1192034"/>
    <lineage>
        <taxon>Bacteria</taxon>
        <taxon>Pseudomonadati</taxon>
        <taxon>Myxococcota</taxon>
        <taxon>Polyangia</taxon>
        <taxon>Polyangiales</taxon>
        <taxon>Polyangiaceae</taxon>
        <taxon>Chondromyces</taxon>
    </lineage>
</organism>
<evidence type="ECO:0000256" key="6">
    <source>
        <dbReference type="SAM" id="MobiDB-lite"/>
    </source>
</evidence>
<protein>
    <recommendedName>
        <fullName evidence="5">Sec-independent protein translocase protein TatC</fullName>
    </recommendedName>
</protein>
<gene>
    <name evidence="5" type="primary">tatC</name>
    <name evidence="7" type="ORF">CAP_6994</name>
</gene>
<dbReference type="RefSeq" id="WP_231511131.1">
    <property type="nucleotide sequence ID" value="NZ_ASRX01000006.1"/>
</dbReference>
<evidence type="ECO:0000256" key="4">
    <source>
        <dbReference type="ARBA" id="ARBA00023136"/>
    </source>
</evidence>
<dbReference type="NCBIfam" id="TIGR00945">
    <property type="entry name" value="tatC"/>
    <property type="match status" value="1"/>
</dbReference>
<evidence type="ECO:0000256" key="5">
    <source>
        <dbReference type="HAMAP-Rule" id="MF_00902"/>
    </source>
</evidence>
<keyword evidence="2 5" id="KW-0812">Transmembrane</keyword>
<dbReference type="AlphaFoldDB" id="A0A017TGD4"/>
<feature type="transmembrane region" description="Helical" evidence="5">
    <location>
        <begin position="79"/>
        <end position="97"/>
    </location>
</feature>
<feature type="region of interest" description="Disordered" evidence="6">
    <location>
        <begin position="1"/>
        <end position="65"/>
    </location>
</feature>
<keyword evidence="5" id="KW-1003">Cell membrane</keyword>
<dbReference type="STRING" id="1192034.CAP_6994"/>
<dbReference type="eggNOG" id="COG0805">
    <property type="taxonomic scope" value="Bacteria"/>
</dbReference>
<evidence type="ECO:0000313" key="8">
    <source>
        <dbReference type="Proteomes" id="UP000019678"/>
    </source>
</evidence>
<keyword evidence="5" id="KW-0811">Translocation</keyword>
<reference evidence="7 8" key="1">
    <citation type="submission" date="2013-05" db="EMBL/GenBank/DDBJ databases">
        <title>Genome assembly of Chondromyces apiculatus DSM 436.</title>
        <authorList>
            <person name="Sharma G."/>
            <person name="Khatri I."/>
            <person name="Kaur C."/>
            <person name="Mayilraj S."/>
            <person name="Subramanian S."/>
        </authorList>
    </citation>
    <scope>NUCLEOTIDE SEQUENCE [LARGE SCALE GENOMIC DNA]</scope>
    <source>
        <strain evidence="7 8">DSM 436</strain>
    </source>
</reference>
<feature type="transmembrane region" description="Helical" evidence="5">
    <location>
        <begin position="262"/>
        <end position="280"/>
    </location>
</feature>
<comment type="subunit">
    <text evidence="5">Forms a complex with TatA.</text>
</comment>
<comment type="function">
    <text evidence="5">Part of the twin-arginine translocation (Tat) system that transports large folded proteins containing a characteristic twin-arginine motif in their signal peptide across membranes.</text>
</comment>
<dbReference type="PANTHER" id="PTHR30371">
    <property type="entry name" value="SEC-INDEPENDENT PROTEIN TRANSLOCASE PROTEIN TATC"/>
    <property type="match status" value="1"/>
</dbReference>
<feature type="transmembrane region" description="Helical" evidence="5">
    <location>
        <begin position="286"/>
        <end position="306"/>
    </location>
</feature>
<dbReference type="PANTHER" id="PTHR30371:SF0">
    <property type="entry name" value="SEC-INDEPENDENT PROTEIN TRANSLOCASE PROTEIN TATC, CHLOROPLASTIC-RELATED"/>
    <property type="match status" value="1"/>
</dbReference>
<name>A0A017TGD4_9BACT</name>
<keyword evidence="5" id="KW-0653">Protein transport</keyword>
<accession>A0A017TGD4</accession>
<evidence type="ECO:0000313" key="7">
    <source>
        <dbReference type="EMBL" id="EYF07972.1"/>
    </source>
</evidence>
<keyword evidence="4 5" id="KW-0472">Membrane</keyword>
<dbReference type="InterPro" id="IPR002033">
    <property type="entry name" value="TatC"/>
</dbReference>
<feature type="transmembrane region" description="Helical" evidence="5">
    <location>
        <begin position="134"/>
        <end position="158"/>
    </location>
</feature>
<dbReference type="GO" id="GO:0065002">
    <property type="term" value="P:intracellular protein transmembrane transport"/>
    <property type="evidence" value="ECO:0007669"/>
    <property type="project" value="TreeGrafter"/>
</dbReference>
<keyword evidence="8" id="KW-1185">Reference proteome</keyword>
<comment type="subcellular location">
    <subcellularLocation>
        <location evidence="5">Cell membrane</location>
        <topology evidence="5">Multi-pass membrane protein</topology>
    </subcellularLocation>
    <subcellularLocation>
        <location evidence="1">Membrane</location>
        <topology evidence="1">Multi-pass membrane protein</topology>
    </subcellularLocation>
</comment>
<comment type="caution">
    <text evidence="7">The sequence shown here is derived from an EMBL/GenBank/DDBJ whole genome shotgun (WGS) entry which is preliminary data.</text>
</comment>
<feature type="compositionally biased region" description="Low complexity" evidence="6">
    <location>
        <begin position="25"/>
        <end position="41"/>
    </location>
</feature>
<dbReference type="GO" id="GO:0009977">
    <property type="term" value="F:proton motive force dependent protein transmembrane transporter activity"/>
    <property type="evidence" value="ECO:0007669"/>
    <property type="project" value="TreeGrafter"/>
</dbReference>
<dbReference type="Proteomes" id="UP000019678">
    <property type="component" value="Unassembled WGS sequence"/>
</dbReference>
<evidence type="ECO:0000256" key="3">
    <source>
        <dbReference type="ARBA" id="ARBA00022989"/>
    </source>
</evidence>
<feature type="compositionally biased region" description="Polar residues" evidence="6">
    <location>
        <begin position="8"/>
        <end position="24"/>
    </location>
</feature>